<feature type="transmembrane region" description="Helical" evidence="1">
    <location>
        <begin position="20"/>
        <end position="39"/>
    </location>
</feature>
<sequence length="198" mass="21034">MTDQTRRPTVERPAPGRVWYVAAVLVALAGFALAGYRVYSNIGDLMSGLDQVVVPGQADLALEPGRYTIFHEYQSTVDGRIYSGTDVSGLLVRIVPAGGGEPLTLDQPGATSSYELGGRAGRSVLAFEVPKAGEYKLVAVYPEGEEKPQAVLAVGRGMTGRILTLVFSALVIVFLSVAAAALIAVITYRRRRAAIAPR</sequence>
<keyword evidence="3" id="KW-1185">Reference proteome</keyword>
<proteinExistence type="predicted"/>
<dbReference type="AlphaFoldDB" id="A0A1E3VT94"/>
<name>A0A1E3VT94_9HYPH</name>
<evidence type="ECO:0000256" key="1">
    <source>
        <dbReference type="SAM" id="Phobius"/>
    </source>
</evidence>
<dbReference type="OrthoDB" id="7375722at2"/>
<feature type="transmembrane region" description="Helical" evidence="1">
    <location>
        <begin position="162"/>
        <end position="188"/>
    </location>
</feature>
<accession>A0A1E3VT94</accession>
<gene>
    <name evidence="2" type="ORF">AUC69_14120</name>
</gene>
<protein>
    <submittedName>
        <fullName evidence="2">Uncharacterized protein</fullName>
    </submittedName>
</protein>
<keyword evidence="1" id="KW-1133">Transmembrane helix</keyword>
<organism evidence="2 3">
    <name type="scientific">Methyloceanibacter superfactus</name>
    <dbReference type="NCBI Taxonomy" id="1774969"/>
    <lineage>
        <taxon>Bacteria</taxon>
        <taxon>Pseudomonadati</taxon>
        <taxon>Pseudomonadota</taxon>
        <taxon>Alphaproteobacteria</taxon>
        <taxon>Hyphomicrobiales</taxon>
        <taxon>Hyphomicrobiaceae</taxon>
        <taxon>Methyloceanibacter</taxon>
    </lineage>
</organism>
<dbReference type="STRING" id="1774969.AUC69_14120"/>
<evidence type="ECO:0000313" key="3">
    <source>
        <dbReference type="Proteomes" id="UP000094472"/>
    </source>
</evidence>
<reference evidence="2 3" key="1">
    <citation type="journal article" date="2016" name="Environ. Microbiol.">
        <title>New Methyloceanibacter diversity from North Sea sediments includes methanotroph containing solely the soluble methane monooxygenase.</title>
        <authorList>
            <person name="Vekeman B."/>
            <person name="Kerckhof F.M."/>
            <person name="Cremers G."/>
            <person name="de Vos P."/>
            <person name="Vandamme P."/>
            <person name="Boon N."/>
            <person name="Op den Camp H.J."/>
            <person name="Heylen K."/>
        </authorList>
    </citation>
    <scope>NUCLEOTIDE SEQUENCE [LARGE SCALE GENOMIC DNA]</scope>
    <source>
        <strain evidence="2 3">R-67175</strain>
    </source>
</reference>
<keyword evidence="1" id="KW-0812">Transmembrane</keyword>
<dbReference type="RefSeq" id="WP_069442239.1">
    <property type="nucleotide sequence ID" value="NZ_LPWF01000028.1"/>
</dbReference>
<dbReference type="EMBL" id="LPWF01000028">
    <property type="protein sequence ID" value="ODR96725.1"/>
    <property type="molecule type" value="Genomic_DNA"/>
</dbReference>
<comment type="caution">
    <text evidence="2">The sequence shown here is derived from an EMBL/GenBank/DDBJ whole genome shotgun (WGS) entry which is preliminary data.</text>
</comment>
<dbReference type="Proteomes" id="UP000094472">
    <property type="component" value="Unassembled WGS sequence"/>
</dbReference>
<keyword evidence="1" id="KW-0472">Membrane</keyword>
<evidence type="ECO:0000313" key="2">
    <source>
        <dbReference type="EMBL" id="ODR96725.1"/>
    </source>
</evidence>